<dbReference type="InterPro" id="IPR025275">
    <property type="entry name" value="DUF4015"/>
</dbReference>
<organism evidence="2 3">
    <name type="scientific">Candidatus Yonathbacteria bacterium RIFCSPLOWO2_01_FULL_47_33b</name>
    <dbReference type="NCBI Taxonomy" id="1802727"/>
    <lineage>
        <taxon>Bacteria</taxon>
        <taxon>Candidatus Yonathiibacteriota</taxon>
    </lineage>
</organism>
<gene>
    <name evidence="2" type="ORF">A2937_01720</name>
</gene>
<dbReference type="AlphaFoldDB" id="A0A1G2SIJ6"/>
<comment type="caution">
    <text evidence="2">The sequence shown here is derived from an EMBL/GenBank/DDBJ whole genome shotgun (WGS) entry which is preliminary data.</text>
</comment>
<dbReference type="InterPro" id="IPR017853">
    <property type="entry name" value="GH"/>
</dbReference>
<dbReference type="STRING" id="1802727.A2937_01720"/>
<reference evidence="2 3" key="1">
    <citation type="journal article" date="2016" name="Nat. Commun.">
        <title>Thousands of microbial genomes shed light on interconnected biogeochemical processes in an aquifer system.</title>
        <authorList>
            <person name="Anantharaman K."/>
            <person name="Brown C.T."/>
            <person name="Hug L.A."/>
            <person name="Sharon I."/>
            <person name="Castelle C.J."/>
            <person name="Probst A.J."/>
            <person name="Thomas B.C."/>
            <person name="Singh A."/>
            <person name="Wilkins M.J."/>
            <person name="Karaoz U."/>
            <person name="Brodie E.L."/>
            <person name="Williams K.H."/>
            <person name="Hubbard S.S."/>
            <person name="Banfield J.F."/>
        </authorList>
    </citation>
    <scope>NUCLEOTIDE SEQUENCE [LARGE SCALE GENOMIC DNA]</scope>
</reference>
<evidence type="ECO:0000313" key="2">
    <source>
        <dbReference type="EMBL" id="OHA84211.1"/>
    </source>
</evidence>
<dbReference type="Proteomes" id="UP000177987">
    <property type="component" value="Unassembled WGS sequence"/>
</dbReference>
<accession>A0A1G2SIJ6</accession>
<evidence type="ECO:0000259" key="1">
    <source>
        <dbReference type="Pfam" id="PF13200"/>
    </source>
</evidence>
<evidence type="ECO:0000313" key="3">
    <source>
        <dbReference type="Proteomes" id="UP000177987"/>
    </source>
</evidence>
<dbReference type="SUPFAM" id="SSF51445">
    <property type="entry name" value="(Trans)glycosidases"/>
    <property type="match status" value="1"/>
</dbReference>
<feature type="domain" description="DUF4015" evidence="1">
    <location>
        <begin position="81"/>
        <end position="414"/>
    </location>
</feature>
<name>A0A1G2SIJ6_9BACT</name>
<protein>
    <recommendedName>
        <fullName evidence="1">DUF4015 domain-containing protein</fullName>
    </recommendedName>
</protein>
<sequence length="421" mass="46924">MNRKHKNFLMAGTFAVGSLSVFYFMPMLFAVDYTAGVEEKKNAQIGSEMSTPPVKREVVDGGVVKPEIVVTHIATPNPLKGVYMSACYASAPSLRAKLVKMIDDTELNAIVIDVKDYTGTIAYNPTDPKLSETQGTGCRVKDMQEFVASLHEKGIYAIARVTVFQDPYYTKAHPELAVKRASDGGVWKDRKGLAFIDVSAKPYWEYIAALAQDAYSIGFDEVNFDYIRFPSDGNMKDIAFPWTKNTPKAVALENFYSYLSQTVRPSGAVISVDLFGMTTTNTDDLNIGQVLERAMPYFDYVMPMVYPSHYPPNFNGWKNPNDHAYAIIKFVMTRGADRAAADTTTVEHFGGLRVGTTTPAVYTKDVYSRDKMRPWLQDFDYGGNYGPVEVRAQIQATYDSGLSSWILWDPANKYTPSALKP</sequence>
<dbReference type="EMBL" id="MHUW01000005">
    <property type="protein sequence ID" value="OHA84211.1"/>
    <property type="molecule type" value="Genomic_DNA"/>
</dbReference>
<dbReference type="Pfam" id="PF13200">
    <property type="entry name" value="DUF4015"/>
    <property type="match status" value="1"/>
</dbReference>
<proteinExistence type="predicted"/>
<dbReference type="Gene3D" id="3.20.20.80">
    <property type="entry name" value="Glycosidases"/>
    <property type="match status" value="1"/>
</dbReference>